<dbReference type="Proteomes" id="UP000000542">
    <property type="component" value="Chromosome 24"/>
</dbReference>
<dbReference type="FunFam" id="3.40.50.410:FF:000112">
    <property type="entry name" value="TFIIH basal transcription factor subunit"/>
    <property type="match status" value="1"/>
</dbReference>
<dbReference type="InterPro" id="IPR007198">
    <property type="entry name" value="Ssl1-like"/>
</dbReference>
<evidence type="ECO:0000313" key="3">
    <source>
        <dbReference type="Proteomes" id="UP000000542"/>
    </source>
</evidence>
<dbReference type="VEuPathDB" id="TriTrypDB:LmjF.24.1680"/>
<organism evidence="2 3">
    <name type="scientific">Leishmania major</name>
    <dbReference type="NCBI Taxonomy" id="5664"/>
    <lineage>
        <taxon>Eukaryota</taxon>
        <taxon>Discoba</taxon>
        <taxon>Euglenozoa</taxon>
        <taxon>Kinetoplastea</taxon>
        <taxon>Metakinetoplastina</taxon>
        <taxon>Trypanosomatida</taxon>
        <taxon>Trypanosomatidae</taxon>
        <taxon>Leishmaniinae</taxon>
        <taxon>Leishmania</taxon>
    </lineage>
</organism>
<sequence length="446" mass="47948">MLRTVLLLDGSDAMNSSSDYLPNYLLAMRPPLLRFVERYLDSTPLASLGVVVMRDGISHRLLPCTTNRNEIVDVLERDVFLHGGSGNTSMENGLRMAMSELVDMREVAALAAATAKKSSSVAARNPRAAWKGSATQLNVIVLTASVTLIDPTDVFAVVNIMAVLSIRISVVSLVGAVHVFDVCTVETGGTLYCPLNYDHLLHIMDELSTAHRAQVAVARKKRRQRGACRQRVKRCREEDDEDVEVDDDDSDGADAPYLIPIGCPVYLEAPLSDSAEPSPAASSRSFYLGCPQCHLIQLTVPTTCSMCRLLLCSAPMLYSTFVSHNSLVPPAKVLRVMRDASPPAPMADNLSAAATATAQEGGVVKTTMQQPVRCGLCMTSFIAEVMMGHARNGGVGNPVSSSATATFVVDGAQVWQCSACASYRCNACNDFVLHTIGLCPYCLALQ</sequence>
<dbReference type="PANTHER" id="PTHR12695:SF2">
    <property type="entry name" value="GENERAL TRANSCRIPTION FACTOR IIH SUBUNIT 2-RELATED"/>
    <property type="match status" value="1"/>
</dbReference>
<feature type="domain" description="VWFA" evidence="1">
    <location>
        <begin position="3"/>
        <end position="207"/>
    </location>
</feature>
<dbReference type="GO" id="GO:0006357">
    <property type="term" value="P:regulation of transcription by RNA polymerase II"/>
    <property type="evidence" value="ECO:0000318"/>
    <property type="project" value="GO_Central"/>
</dbReference>
<dbReference type="STRING" id="5664.Q4QAG3"/>
<dbReference type="VEuPathDB" id="TriTrypDB:LMJLV39_240024400"/>
<dbReference type="Pfam" id="PF04056">
    <property type="entry name" value="Ssl1"/>
    <property type="match status" value="2"/>
</dbReference>
<dbReference type="InParanoid" id="Q4QAG3"/>
<dbReference type="eggNOG" id="KOG2807">
    <property type="taxonomic scope" value="Eukaryota"/>
</dbReference>
<dbReference type="PANTHER" id="PTHR12695">
    <property type="entry name" value="GENERAL TRANSCRIPTION FACTOR IIH SUBUNIT 2"/>
    <property type="match status" value="1"/>
</dbReference>
<accession>Q4QAG3</accession>
<dbReference type="PROSITE" id="PS50234">
    <property type="entry name" value="VWFA"/>
    <property type="match status" value="1"/>
</dbReference>
<dbReference type="GeneID" id="5652340"/>
<dbReference type="OMA" id="WKGSATQ"/>
<reference evidence="2 3" key="1">
    <citation type="journal article" date="2005" name="Science">
        <title>The genome of the kinetoplastid parasite, Leishmania major.</title>
        <authorList>
            <person name="Ivens A.C."/>
            <person name="Peacock C.S."/>
            <person name="Worthey E.A."/>
            <person name="Murphy L."/>
            <person name="Aggarwal G."/>
            <person name="Berriman M."/>
            <person name="Sisk E."/>
            <person name="Rajandream M.A."/>
            <person name="Adlem E."/>
            <person name="Aert R."/>
            <person name="Anupama A."/>
            <person name="Apostolou Z."/>
            <person name="Attipoe P."/>
            <person name="Bason N."/>
            <person name="Bauser C."/>
            <person name="Beck A."/>
            <person name="Beverley S.M."/>
            <person name="Bianchettin G."/>
            <person name="Borzym K."/>
            <person name="Bothe G."/>
            <person name="Bruschi C.V."/>
            <person name="Collins M."/>
            <person name="Cadag E."/>
            <person name="Ciarloni L."/>
            <person name="Clayton C."/>
            <person name="Coulson R.M."/>
            <person name="Cronin A."/>
            <person name="Cruz A.K."/>
            <person name="Davies R.M."/>
            <person name="De Gaudenzi J."/>
            <person name="Dobson D.E."/>
            <person name="Duesterhoeft A."/>
            <person name="Fazelina G."/>
            <person name="Fosker N."/>
            <person name="Frasch A.C."/>
            <person name="Fraser A."/>
            <person name="Fuchs M."/>
            <person name="Gabel C."/>
            <person name="Goble A."/>
            <person name="Goffeau A."/>
            <person name="Harris D."/>
            <person name="Hertz-Fowler C."/>
            <person name="Hilbert H."/>
            <person name="Horn D."/>
            <person name="Huang Y."/>
            <person name="Klages S."/>
            <person name="Knights A."/>
            <person name="Kube M."/>
            <person name="Larke N."/>
            <person name="Litvin L."/>
            <person name="Lord A."/>
            <person name="Louie T."/>
            <person name="Marra M."/>
            <person name="Masuy D."/>
            <person name="Matthews K."/>
            <person name="Michaeli S."/>
            <person name="Mottram J.C."/>
            <person name="Muller-Auer S."/>
            <person name="Munden H."/>
            <person name="Nelson S."/>
            <person name="Norbertczak H."/>
            <person name="Oliver K."/>
            <person name="O'neil S."/>
            <person name="Pentony M."/>
            <person name="Pohl T.M."/>
            <person name="Price C."/>
            <person name="Purnelle B."/>
            <person name="Quail M.A."/>
            <person name="Rabbinowitsch E."/>
            <person name="Reinhardt R."/>
            <person name="Rieger M."/>
            <person name="Rinta J."/>
            <person name="Robben J."/>
            <person name="Robertson L."/>
            <person name="Ruiz J.C."/>
            <person name="Rutter S."/>
            <person name="Saunders D."/>
            <person name="Schafer M."/>
            <person name="Schein J."/>
            <person name="Schwartz D.C."/>
            <person name="Seeger K."/>
            <person name="Seyler A."/>
            <person name="Sharp S."/>
            <person name="Shin H."/>
            <person name="Sivam D."/>
            <person name="Squares R."/>
            <person name="Squares S."/>
            <person name="Tosato V."/>
            <person name="Vogt C."/>
            <person name="Volckaert G."/>
            <person name="Wambutt R."/>
            <person name="Warren T."/>
            <person name="Wedler H."/>
            <person name="Woodward J."/>
            <person name="Zhou S."/>
            <person name="Zimmermann W."/>
            <person name="Smith D.F."/>
            <person name="Blackwell J.M."/>
            <person name="Stuart K.D."/>
            <person name="Barrell B."/>
            <person name="Myler P.J."/>
        </authorList>
    </citation>
    <scope>NUCLEOTIDE SEQUENCE [LARGE SCALE GENOMIC DNA]</scope>
    <source>
        <strain evidence="3">MHOM/IL/81/Friedlin</strain>
    </source>
</reference>
<dbReference type="RefSeq" id="XP_001683685.1">
    <property type="nucleotide sequence ID" value="XM_001683633.1"/>
</dbReference>
<dbReference type="InterPro" id="IPR002035">
    <property type="entry name" value="VWF_A"/>
</dbReference>
<keyword evidence="3" id="KW-1185">Reference proteome</keyword>
<dbReference type="KEGG" id="lma:LMJF_24_1680"/>
<dbReference type="VEuPathDB" id="TriTrypDB:LMJFC_240025200"/>
<dbReference type="GO" id="GO:0006289">
    <property type="term" value="P:nucleotide-excision repair"/>
    <property type="evidence" value="ECO:0000318"/>
    <property type="project" value="GO_Central"/>
</dbReference>
<proteinExistence type="predicted"/>
<dbReference type="HOGENOM" id="CLU_614625_0_0_1"/>
<gene>
    <name evidence="2" type="ORF">LMJF_24_1680</name>
</gene>
<dbReference type="Gene3D" id="3.40.50.410">
    <property type="entry name" value="von Willebrand factor, type A domain"/>
    <property type="match status" value="1"/>
</dbReference>
<dbReference type="EMBL" id="FR796420">
    <property type="protein sequence ID" value="CAJ05184.1"/>
    <property type="molecule type" value="Genomic_DNA"/>
</dbReference>
<dbReference type="VEuPathDB" id="TriTrypDB:LMJSD75_240023700"/>
<dbReference type="AlphaFoldDB" id="Q4QAG3"/>
<dbReference type="GO" id="GO:0005675">
    <property type="term" value="C:transcription factor TFIIH holo complex"/>
    <property type="evidence" value="ECO:0000318"/>
    <property type="project" value="GO_Central"/>
</dbReference>
<reference evidence="2 3" key="2">
    <citation type="journal article" date="2011" name="Genome Res.">
        <title>Chromosome and gene copy number variation allow major structural change between species and strains of Leishmania.</title>
        <authorList>
            <person name="Rogers M.B."/>
            <person name="Hilley J.D."/>
            <person name="Dickens N.J."/>
            <person name="Wilkes J."/>
            <person name="Bates P.A."/>
            <person name="Depledge D.P."/>
            <person name="Harris D."/>
            <person name="Her Y."/>
            <person name="Herzyk P."/>
            <person name="Imamura H."/>
            <person name="Otto T.D."/>
            <person name="Sanders M."/>
            <person name="Seeger K."/>
            <person name="Dujardin J.C."/>
            <person name="Berriman M."/>
            <person name="Smith D.F."/>
            <person name="Hertz-Fowler C."/>
            <person name="Mottram J.C."/>
        </authorList>
    </citation>
    <scope>NUCLEOTIDE SEQUENCE [LARGE SCALE GENOMIC DNA]</scope>
    <source>
        <strain evidence="3">MHOM/IL/81/Friedlin</strain>
    </source>
</reference>
<evidence type="ECO:0000313" key="2">
    <source>
        <dbReference type="EMBL" id="CAJ05184.1"/>
    </source>
</evidence>
<evidence type="ECO:0000259" key="1">
    <source>
        <dbReference type="PROSITE" id="PS50234"/>
    </source>
</evidence>
<dbReference type="InterPro" id="IPR036465">
    <property type="entry name" value="vWFA_dom_sf"/>
</dbReference>
<name>Q4QAG3_LEIMA</name>
<dbReference type="SUPFAM" id="SSF53300">
    <property type="entry name" value="vWA-like"/>
    <property type="match status" value="1"/>
</dbReference>
<protein>
    <recommendedName>
        <fullName evidence="1">VWFA domain-containing protein</fullName>
    </recommendedName>
</protein>